<dbReference type="Pfam" id="PF08281">
    <property type="entry name" value="Sigma70_r4_2"/>
    <property type="match status" value="1"/>
</dbReference>
<sequence>MNSQQFNSQILALSDKMFRLAKSILRSSEAAEDAVQELSMRLWEKRNKLDVVENVQAFTLRAMRNLCLDTLRQQHDEDELPAEMEFVEPNPHQQVEQSDLAARVREMIDRLPELQRTIIRMRDVEGMELSEIALITSLTENAVSVNLSRARQKIREKIIYEQKRVEETVWKR</sequence>
<dbReference type="CDD" id="cd06171">
    <property type="entry name" value="Sigma70_r4"/>
    <property type="match status" value="1"/>
</dbReference>
<keyword evidence="4" id="KW-0238">DNA-binding</keyword>
<dbReference type="PANTHER" id="PTHR43133">
    <property type="entry name" value="RNA POLYMERASE ECF-TYPE SIGMA FACTO"/>
    <property type="match status" value="1"/>
</dbReference>
<dbReference type="InterPro" id="IPR014284">
    <property type="entry name" value="RNA_pol_sigma-70_dom"/>
</dbReference>
<evidence type="ECO:0000259" key="7">
    <source>
        <dbReference type="Pfam" id="PF08281"/>
    </source>
</evidence>
<protein>
    <submittedName>
        <fullName evidence="8">RNA polymerase, sigma-24 subunit, ECF subfamily</fullName>
    </submittedName>
</protein>
<dbReference type="RefSeq" id="WP_013444912.1">
    <property type="nucleotide sequence ID" value="NC_014734.1"/>
</dbReference>
<dbReference type="HOGENOM" id="CLU_047691_4_4_10"/>
<dbReference type="GO" id="GO:0003677">
    <property type="term" value="F:DNA binding"/>
    <property type="evidence" value="ECO:0007669"/>
    <property type="project" value="UniProtKB-KW"/>
</dbReference>
<dbReference type="NCBIfam" id="TIGR02937">
    <property type="entry name" value="sigma70-ECF"/>
    <property type="match status" value="1"/>
</dbReference>
<dbReference type="Pfam" id="PF04542">
    <property type="entry name" value="Sigma70_r2"/>
    <property type="match status" value="1"/>
</dbReference>
<dbReference type="InterPro" id="IPR007627">
    <property type="entry name" value="RNA_pol_sigma70_r2"/>
</dbReference>
<dbReference type="InterPro" id="IPR013324">
    <property type="entry name" value="RNA_pol_sigma_r3/r4-like"/>
</dbReference>
<dbReference type="GO" id="GO:0016987">
    <property type="term" value="F:sigma factor activity"/>
    <property type="evidence" value="ECO:0007669"/>
    <property type="project" value="UniProtKB-KW"/>
</dbReference>
<dbReference type="GO" id="GO:0006352">
    <property type="term" value="P:DNA-templated transcription initiation"/>
    <property type="evidence" value="ECO:0007669"/>
    <property type="project" value="InterPro"/>
</dbReference>
<dbReference type="Gene3D" id="1.10.10.10">
    <property type="entry name" value="Winged helix-like DNA-binding domain superfamily/Winged helix DNA-binding domain"/>
    <property type="match status" value="1"/>
</dbReference>
<keyword evidence="9" id="KW-1185">Reference proteome</keyword>
<gene>
    <name evidence="8" type="ordered locus">Palpr_1397</name>
</gene>
<evidence type="ECO:0000259" key="6">
    <source>
        <dbReference type="Pfam" id="PF04542"/>
    </source>
</evidence>
<evidence type="ECO:0000256" key="5">
    <source>
        <dbReference type="ARBA" id="ARBA00023163"/>
    </source>
</evidence>
<dbReference type="InterPro" id="IPR013249">
    <property type="entry name" value="RNA_pol_sigma70_r4_t2"/>
</dbReference>
<feature type="domain" description="RNA polymerase sigma factor 70 region 4 type 2" evidence="7">
    <location>
        <begin position="103"/>
        <end position="154"/>
    </location>
</feature>
<evidence type="ECO:0000313" key="8">
    <source>
        <dbReference type="EMBL" id="ADQ79543.1"/>
    </source>
</evidence>
<dbReference type="OrthoDB" id="795989at2"/>
<dbReference type="eggNOG" id="COG1595">
    <property type="taxonomic scope" value="Bacteria"/>
</dbReference>
<evidence type="ECO:0000256" key="3">
    <source>
        <dbReference type="ARBA" id="ARBA00023082"/>
    </source>
</evidence>
<dbReference type="SUPFAM" id="SSF88659">
    <property type="entry name" value="Sigma3 and sigma4 domains of RNA polymerase sigma factors"/>
    <property type="match status" value="1"/>
</dbReference>
<accession>E4T499</accession>
<keyword evidence="3" id="KW-0731">Sigma factor</keyword>
<dbReference type="EMBL" id="CP002345">
    <property type="protein sequence ID" value="ADQ79543.1"/>
    <property type="molecule type" value="Genomic_DNA"/>
</dbReference>
<dbReference type="AlphaFoldDB" id="E4T499"/>
<organism evidence="8 9">
    <name type="scientific">Paludibacter propionicigenes (strain DSM 17365 / JCM 13257 / WB4)</name>
    <dbReference type="NCBI Taxonomy" id="694427"/>
    <lineage>
        <taxon>Bacteria</taxon>
        <taxon>Pseudomonadati</taxon>
        <taxon>Bacteroidota</taxon>
        <taxon>Bacteroidia</taxon>
        <taxon>Bacteroidales</taxon>
        <taxon>Paludibacteraceae</taxon>
        <taxon>Paludibacter</taxon>
    </lineage>
</organism>
<dbReference type="SUPFAM" id="SSF88946">
    <property type="entry name" value="Sigma2 domain of RNA polymerase sigma factors"/>
    <property type="match status" value="1"/>
</dbReference>
<dbReference type="InterPro" id="IPR036388">
    <property type="entry name" value="WH-like_DNA-bd_sf"/>
</dbReference>
<name>E4T499_PALPW</name>
<reference evidence="8 9" key="2">
    <citation type="journal article" date="2011" name="Stand. Genomic Sci.">
        <title>Complete genome sequence of Paludibacter propionicigenes type strain (WB4).</title>
        <authorList>
            <person name="Gronow S."/>
            <person name="Munk C."/>
            <person name="Lapidus A."/>
            <person name="Nolan M."/>
            <person name="Lucas S."/>
            <person name="Hammon N."/>
            <person name="Deshpande S."/>
            <person name="Cheng J.F."/>
            <person name="Tapia R."/>
            <person name="Han C."/>
            <person name="Goodwin L."/>
            <person name="Pitluck S."/>
            <person name="Liolios K."/>
            <person name="Ivanova N."/>
            <person name="Mavromatis K."/>
            <person name="Mikhailova N."/>
            <person name="Pati A."/>
            <person name="Chen A."/>
            <person name="Palaniappan K."/>
            <person name="Land M."/>
            <person name="Hauser L."/>
            <person name="Chang Y.J."/>
            <person name="Jeffries C.D."/>
            <person name="Brambilla E."/>
            <person name="Rohde M."/>
            <person name="Goker M."/>
            <person name="Detter J.C."/>
            <person name="Woyke T."/>
            <person name="Bristow J."/>
            <person name="Eisen J.A."/>
            <person name="Markowitz V."/>
            <person name="Hugenholtz P."/>
            <person name="Kyrpides N.C."/>
            <person name="Klenk H.P."/>
        </authorList>
    </citation>
    <scope>NUCLEOTIDE SEQUENCE [LARGE SCALE GENOMIC DNA]</scope>
    <source>
        <strain evidence="9">DSM 17365 / JCM 13257 / WB4</strain>
    </source>
</reference>
<keyword evidence="5" id="KW-0804">Transcription</keyword>
<keyword evidence="2" id="KW-0805">Transcription regulation</keyword>
<proteinExistence type="inferred from homology"/>
<comment type="similarity">
    <text evidence="1">Belongs to the sigma-70 factor family. ECF subfamily.</text>
</comment>
<dbReference type="STRING" id="694427.Palpr_1397"/>
<dbReference type="Proteomes" id="UP000008718">
    <property type="component" value="Chromosome"/>
</dbReference>
<feature type="domain" description="RNA polymerase sigma-70 region 2" evidence="6">
    <location>
        <begin position="14"/>
        <end position="74"/>
    </location>
</feature>
<dbReference type="PANTHER" id="PTHR43133:SF8">
    <property type="entry name" value="RNA POLYMERASE SIGMA FACTOR HI_1459-RELATED"/>
    <property type="match status" value="1"/>
</dbReference>
<evidence type="ECO:0000313" key="9">
    <source>
        <dbReference type="Proteomes" id="UP000008718"/>
    </source>
</evidence>
<reference key="1">
    <citation type="submission" date="2010-11" db="EMBL/GenBank/DDBJ databases">
        <title>The complete genome of Paludibacter propionicigenes DSM 17365.</title>
        <authorList>
            <consortium name="US DOE Joint Genome Institute (JGI-PGF)"/>
            <person name="Lucas S."/>
            <person name="Copeland A."/>
            <person name="Lapidus A."/>
            <person name="Bruce D."/>
            <person name="Goodwin L."/>
            <person name="Pitluck S."/>
            <person name="Kyrpides N."/>
            <person name="Mavromatis K."/>
            <person name="Ivanova N."/>
            <person name="Munk A.C."/>
            <person name="Brettin T."/>
            <person name="Detter J.C."/>
            <person name="Han C."/>
            <person name="Tapia R."/>
            <person name="Land M."/>
            <person name="Hauser L."/>
            <person name="Markowitz V."/>
            <person name="Cheng J.-F."/>
            <person name="Hugenholtz P."/>
            <person name="Woyke T."/>
            <person name="Wu D."/>
            <person name="Gronow S."/>
            <person name="Wellnitz S."/>
            <person name="Brambilla E."/>
            <person name="Klenk H.-P."/>
            <person name="Eisen J.A."/>
        </authorList>
    </citation>
    <scope>NUCLEOTIDE SEQUENCE</scope>
    <source>
        <strain>WB4</strain>
    </source>
</reference>
<dbReference type="Gene3D" id="1.10.1740.10">
    <property type="match status" value="1"/>
</dbReference>
<dbReference type="KEGG" id="ppn:Palpr_1397"/>
<evidence type="ECO:0000256" key="1">
    <source>
        <dbReference type="ARBA" id="ARBA00010641"/>
    </source>
</evidence>
<evidence type="ECO:0000256" key="4">
    <source>
        <dbReference type="ARBA" id="ARBA00023125"/>
    </source>
</evidence>
<evidence type="ECO:0000256" key="2">
    <source>
        <dbReference type="ARBA" id="ARBA00023015"/>
    </source>
</evidence>
<dbReference type="InterPro" id="IPR039425">
    <property type="entry name" value="RNA_pol_sigma-70-like"/>
</dbReference>
<dbReference type="InterPro" id="IPR013325">
    <property type="entry name" value="RNA_pol_sigma_r2"/>
</dbReference>